<accession>A0A9W7FTF7</accession>
<feature type="chain" id="PRO_5040742536" evidence="1">
    <location>
        <begin position="17"/>
        <end position="443"/>
    </location>
</feature>
<evidence type="ECO:0000313" key="3">
    <source>
        <dbReference type="Proteomes" id="UP001165122"/>
    </source>
</evidence>
<evidence type="ECO:0000256" key="1">
    <source>
        <dbReference type="SAM" id="SignalP"/>
    </source>
</evidence>
<dbReference type="OrthoDB" id="10546967at2759"/>
<keyword evidence="1" id="KW-0732">Signal</keyword>
<name>A0A9W7FTF7_9STRA</name>
<dbReference type="Proteomes" id="UP001165122">
    <property type="component" value="Unassembled WGS sequence"/>
</dbReference>
<dbReference type="AlphaFoldDB" id="A0A9W7FTF7"/>
<dbReference type="EMBL" id="BRXW01000316">
    <property type="protein sequence ID" value="GMI18012.1"/>
    <property type="molecule type" value="Genomic_DNA"/>
</dbReference>
<organism evidence="2 3">
    <name type="scientific">Triparma laevis f. longispina</name>
    <dbReference type="NCBI Taxonomy" id="1714387"/>
    <lineage>
        <taxon>Eukaryota</taxon>
        <taxon>Sar</taxon>
        <taxon>Stramenopiles</taxon>
        <taxon>Ochrophyta</taxon>
        <taxon>Bolidophyceae</taxon>
        <taxon>Parmales</taxon>
        <taxon>Triparmaceae</taxon>
        <taxon>Triparma</taxon>
    </lineage>
</organism>
<comment type="caution">
    <text evidence="2">The sequence shown here is derived from an EMBL/GenBank/DDBJ whole genome shotgun (WGS) entry which is preliminary data.</text>
</comment>
<feature type="signal peptide" evidence="1">
    <location>
        <begin position="1"/>
        <end position="16"/>
    </location>
</feature>
<keyword evidence="3" id="KW-1185">Reference proteome</keyword>
<protein>
    <submittedName>
        <fullName evidence="2">Uncharacterized protein</fullName>
    </submittedName>
</protein>
<gene>
    <name evidence="2" type="ORF">TrLO_g14546</name>
</gene>
<proteinExistence type="predicted"/>
<reference evidence="3" key="1">
    <citation type="journal article" date="2023" name="Commun. Biol.">
        <title>Genome analysis of Parmales, the sister group of diatoms, reveals the evolutionary specialization of diatoms from phago-mixotrophs to photoautotrophs.</title>
        <authorList>
            <person name="Ban H."/>
            <person name="Sato S."/>
            <person name="Yoshikawa S."/>
            <person name="Yamada K."/>
            <person name="Nakamura Y."/>
            <person name="Ichinomiya M."/>
            <person name="Sato N."/>
            <person name="Blanc-Mathieu R."/>
            <person name="Endo H."/>
            <person name="Kuwata A."/>
            <person name="Ogata H."/>
        </authorList>
    </citation>
    <scope>NUCLEOTIDE SEQUENCE [LARGE SCALE GENOMIC DNA]</scope>
    <source>
        <strain evidence="3">NIES 3700</strain>
    </source>
</reference>
<evidence type="ECO:0000313" key="2">
    <source>
        <dbReference type="EMBL" id="GMI18012.1"/>
    </source>
</evidence>
<sequence>MPLLLLLLLLLPLISPFYLPPPLLRHTTNLYSQPATRLVQRTCKIGDFVTFSGDYADEIILGEVTRITTITGPTPKYELSVLPLEPTDPIGYYTYTSRASSLSIDITKVFYTPSSKVRNIGIKIPMNQTIPLTYEDECMKYKLDDWVPQKPKFNNTIVEIDAEAYKQVKFDLILDALKIGIPAFLFIGVTDLKSSFDYALGLIGGIGYLSLLTLKTDGLGDANFWGKLKTGASKARYLALGAPIFYLAIKSYFNGKGLGFDLLEPKEFGYTVAGGLTYRLSLIGRQVGGDIFKGTVYGSLLNQDEESVVTDFGEKKKDMVVVSGPRGIGVEEVLERFMERWGGEEFEIFREGEPITTSKTPILIIPTTSASSTFTSYPSYNKIGIWISLESLPEIEERVGEDRKEAIEDLRMAVEGGWFEWTAWAREGGEEEVWKAIEFVKKL</sequence>